<organism evidence="3 4">
    <name type="scientific">Ceraceosorus bombacis</name>
    <dbReference type="NCBI Taxonomy" id="401625"/>
    <lineage>
        <taxon>Eukaryota</taxon>
        <taxon>Fungi</taxon>
        <taxon>Dikarya</taxon>
        <taxon>Basidiomycota</taxon>
        <taxon>Ustilaginomycotina</taxon>
        <taxon>Exobasidiomycetes</taxon>
        <taxon>Ceraceosorales</taxon>
        <taxon>Ceraceosoraceae</taxon>
        <taxon>Ceraceosorus</taxon>
    </lineage>
</organism>
<dbReference type="GO" id="GO:0008236">
    <property type="term" value="F:serine-type peptidase activity"/>
    <property type="evidence" value="ECO:0007669"/>
    <property type="project" value="InterPro"/>
</dbReference>
<keyword evidence="3" id="KW-0645">Protease</keyword>
<keyword evidence="3" id="KW-0378">Hydrolase</keyword>
<dbReference type="OrthoDB" id="43744at2759"/>
<dbReference type="PANTHER" id="PTHR43056">
    <property type="entry name" value="PEPTIDASE S9 PROLYL OLIGOPEPTIDASE"/>
    <property type="match status" value="1"/>
</dbReference>
<evidence type="ECO:0000259" key="1">
    <source>
        <dbReference type="Pfam" id="PF00326"/>
    </source>
</evidence>
<dbReference type="InterPro" id="IPR029058">
    <property type="entry name" value="AB_hydrolase_fold"/>
</dbReference>
<dbReference type="InterPro" id="IPR050585">
    <property type="entry name" value="Xaa-Pro_dipeptidyl-ppase/CocE"/>
</dbReference>
<dbReference type="Pfam" id="PF10181">
    <property type="entry name" value="PIG-H"/>
    <property type="match status" value="1"/>
</dbReference>
<dbReference type="Proteomes" id="UP000054845">
    <property type="component" value="Unassembled WGS sequence"/>
</dbReference>
<dbReference type="InterPro" id="IPR019328">
    <property type="entry name" value="PIGH-H_dom"/>
</dbReference>
<dbReference type="Pfam" id="PF00326">
    <property type="entry name" value="Peptidase_S9"/>
    <property type="match status" value="2"/>
</dbReference>
<keyword evidence="3" id="KW-0031">Aminopeptidase</keyword>
<accession>A0A0P1BRD1</accession>
<name>A0A0P1BRD1_9BASI</name>
<dbReference type="STRING" id="401625.A0A0P1BRD1"/>
<evidence type="ECO:0000259" key="2">
    <source>
        <dbReference type="Pfam" id="PF10181"/>
    </source>
</evidence>
<feature type="domain" description="Phosphatidylinositol N-acetylglucosaminyltransferase subunit H conserved" evidence="2">
    <location>
        <begin position="663"/>
        <end position="770"/>
    </location>
</feature>
<keyword evidence="4" id="KW-1185">Reference proteome</keyword>
<sequence length="984" mass="106524">MATAQDRSDKVSRTIIAPYGLWKSPVTSDLLTQANISFGDVVVLPRARGESKGKVAYIENRPYESGRSAVIYRSFDLPLKTPGDGEQEGEEGEDLTHGKYSAQCGIHEYGGGAAGLGPSSTAQGKATAPIIFTQAKSNGVFLAAPGEEPRQIREDSPTSLLGDFHAHPTLPLMLCVHEDHTVDTPEGVKNSIGCLDTRTGKLHALVEGPDFSTAPRFSPCGRFVVWVSWDQPSMPFWGTQLWAARFKYEEGKPPIVTEAFLVAGSKEQVAHMPTWGRTTEDGDAALFFTDDETGFANIYEVRLRPLGDEGLRVSDKLAILKAPEKSDFQQPAWQLNGSPFATLNASWIACTVITRAIHSLALVHLPTRTLRRLDTPFRTISQLRAVDEQTIVFVGTRFDEPGALVAMDLGLALDASQKGEVKPRWIVLKRSSDVITNGTVPRAYLSEAVPVEFPTVLPNGDRSTAHAIVFPPKNAQYVAPRGSAAPAIILAHGGPTSAADAGLSLLVQFWTTRGFLVCTVNYGGSTGYGREYMERLMGNWGVVDVRDCASCAEWLAKGAVSASGHRAQPGQSRRDRAASTKGQAQLAFLSERTQASGAKEVIFRNPDAGWKFGALDVLGLTATTALSALPLLSNFGLSPALAVLAFWVYWLFKHIVEVQQETVTSIPGVGLQLTTIKGFSIPWVHDRRGKVEGSPKPETLPGSQVPTTAAAHFQAVTLRTRLIPRDSILDVVTIEAFRRWEVIDYLAIMTKAAEGSDGAGRGGQLEVIFPSLLPKLPVVEAVYEKLFDRPAPAEATGWDPASQQQGGPVHSRYAANDEAVFPSVDPSRIAIAGQSSGGYTVLAALCDYPDAFSAGRSSFGISELKQLAELSHKFELRYPTGLLGGTPAEVPEVYRSRSPLYKADRIKAPVRLFQGSLDKVVPKEQSEAIRDAILKNGGRVEYTLFEGEGHGFRRAENQKAALEGQLDFYVDVFKLKDDAVTKVG</sequence>
<dbReference type="SUPFAM" id="SSF53474">
    <property type="entry name" value="alpha/beta-Hydrolases"/>
    <property type="match status" value="2"/>
</dbReference>
<reference evidence="3 4" key="1">
    <citation type="submission" date="2014-09" db="EMBL/GenBank/DDBJ databases">
        <authorList>
            <person name="Magalhaes I.L.F."/>
            <person name="Oliveira U."/>
            <person name="Santos F.R."/>
            <person name="Vidigal T.H.D.A."/>
            <person name="Brescovit A.D."/>
            <person name="Santos A.J."/>
        </authorList>
    </citation>
    <scope>NUCLEOTIDE SEQUENCE [LARGE SCALE GENOMIC DNA]</scope>
</reference>
<dbReference type="EMBL" id="CCYA01000389">
    <property type="protein sequence ID" value="CEH19558.1"/>
    <property type="molecule type" value="Genomic_DNA"/>
</dbReference>
<feature type="domain" description="Peptidase S9 prolyl oligopeptidase catalytic" evidence="1">
    <location>
        <begin position="506"/>
        <end position="558"/>
    </location>
</feature>
<dbReference type="Gene3D" id="3.40.50.1820">
    <property type="entry name" value="alpha/beta hydrolase"/>
    <property type="match status" value="2"/>
</dbReference>
<dbReference type="GO" id="GO:0004177">
    <property type="term" value="F:aminopeptidase activity"/>
    <property type="evidence" value="ECO:0007669"/>
    <property type="project" value="UniProtKB-KW"/>
</dbReference>
<evidence type="ECO:0000313" key="4">
    <source>
        <dbReference type="Proteomes" id="UP000054845"/>
    </source>
</evidence>
<dbReference type="SUPFAM" id="SSF82171">
    <property type="entry name" value="DPP6 N-terminal domain-like"/>
    <property type="match status" value="1"/>
</dbReference>
<dbReference type="InterPro" id="IPR011042">
    <property type="entry name" value="6-blade_b-propeller_TolB-like"/>
</dbReference>
<dbReference type="InterPro" id="IPR001375">
    <property type="entry name" value="Peptidase_S9_cat"/>
</dbReference>
<dbReference type="PANTHER" id="PTHR43056:SF5">
    <property type="entry name" value="PEPTIDASE S9 PROLYL OLIGOPEPTIDASE CATALYTIC DOMAIN-CONTAINING PROTEIN"/>
    <property type="match status" value="1"/>
</dbReference>
<feature type="domain" description="Peptidase S9 prolyl oligopeptidase catalytic" evidence="1">
    <location>
        <begin position="824"/>
        <end position="974"/>
    </location>
</feature>
<proteinExistence type="predicted"/>
<protein>
    <submittedName>
        <fullName evidence="3">Dipeptidyl aminopeptidase</fullName>
    </submittedName>
</protein>
<dbReference type="Gene3D" id="2.120.10.30">
    <property type="entry name" value="TolB, C-terminal domain"/>
    <property type="match status" value="1"/>
</dbReference>
<evidence type="ECO:0000313" key="3">
    <source>
        <dbReference type="EMBL" id="CEH19558.1"/>
    </source>
</evidence>
<dbReference type="AlphaFoldDB" id="A0A0P1BRD1"/>
<dbReference type="GO" id="GO:0006508">
    <property type="term" value="P:proteolysis"/>
    <property type="evidence" value="ECO:0007669"/>
    <property type="project" value="InterPro"/>
</dbReference>